<dbReference type="CDD" id="cd06454">
    <property type="entry name" value="KBL_like"/>
    <property type="match status" value="1"/>
</dbReference>
<comment type="function">
    <text evidence="2 11">Catalyzes the decarboxylative condensation of pimeloyl-[acyl-carrier protein] and L-alanine to produce 8-amino-7-oxononanoate (AON), [acyl-carrier protein], and carbon dioxide.</text>
</comment>
<name>A0A6L8V3D2_9BACL</name>
<evidence type="ECO:0000259" key="13">
    <source>
        <dbReference type="Pfam" id="PF00155"/>
    </source>
</evidence>
<comment type="caution">
    <text evidence="14">The sequence shown here is derived from an EMBL/GenBank/DDBJ whole genome shotgun (WGS) entry which is preliminary data.</text>
</comment>
<evidence type="ECO:0000256" key="8">
    <source>
        <dbReference type="ARBA" id="ARBA00022898"/>
    </source>
</evidence>
<evidence type="ECO:0000256" key="11">
    <source>
        <dbReference type="RuleBase" id="RU003693"/>
    </source>
</evidence>
<dbReference type="PANTHER" id="PTHR13693">
    <property type="entry name" value="CLASS II AMINOTRANSFERASE/8-AMINO-7-OXONONANOATE SYNTHASE"/>
    <property type="match status" value="1"/>
</dbReference>
<dbReference type="Gene3D" id="3.90.1150.10">
    <property type="entry name" value="Aspartate Aminotransferase, domain 1"/>
    <property type="match status" value="1"/>
</dbReference>
<comment type="catalytic activity">
    <reaction evidence="9 11">
        <text>6-carboxyhexanoyl-[ACP] + L-alanine + H(+) = (8S)-8-amino-7-oxononanoate + holo-[ACP] + CO2</text>
        <dbReference type="Rhea" id="RHEA:42288"/>
        <dbReference type="Rhea" id="RHEA-COMP:9685"/>
        <dbReference type="Rhea" id="RHEA-COMP:9955"/>
        <dbReference type="ChEBI" id="CHEBI:15378"/>
        <dbReference type="ChEBI" id="CHEBI:16526"/>
        <dbReference type="ChEBI" id="CHEBI:57972"/>
        <dbReference type="ChEBI" id="CHEBI:64479"/>
        <dbReference type="ChEBI" id="CHEBI:78846"/>
        <dbReference type="ChEBI" id="CHEBI:149468"/>
        <dbReference type="EC" id="2.3.1.47"/>
    </reaction>
</comment>
<dbReference type="Proteomes" id="UP000481087">
    <property type="component" value="Unassembled WGS sequence"/>
</dbReference>
<dbReference type="InterPro" id="IPR050087">
    <property type="entry name" value="AON_synthase_class-II"/>
</dbReference>
<dbReference type="InterPro" id="IPR015424">
    <property type="entry name" value="PyrdxlP-dep_Trfase"/>
</dbReference>
<evidence type="ECO:0000256" key="5">
    <source>
        <dbReference type="ARBA" id="ARBA00011738"/>
    </source>
</evidence>
<dbReference type="GO" id="GO:0008710">
    <property type="term" value="F:8-amino-7-oxononanoate synthase activity"/>
    <property type="evidence" value="ECO:0007669"/>
    <property type="project" value="UniProtKB-UniRule"/>
</dbReference>
<proteinExistence type="inferred from homology"/>
<evidence type="ECO:0000256" key="2">
    <source>
        <dbReference type="ARBA" id="ARBA00002513"/>
    </source>
</evidence>
<sequence length="402" mass="43780">MSSLKWMEQELASLDDASLKRSLRGSSAVPSSPGRLFRGTGPQNMHNRHNLLNLSGNDYLGLAQHPAMIEVMREVLLKEGVGAGASRLVTGNRLAYTELEEGISEWQSCEAALVFANGYMANTGVIRAVVGRDDVVFSDQLNHASIVDGILMSRAEMARYRHNDMEHLGALLHKHRDRKRKLIVTDAVFSMDGDQAPLKELILLKHEYGAMLMVDEAHSGGVYGRCGEGLCHALGVKDEVDIHMGTFSKAFGAYGAYVCGSRTLIDYLVNKARTLIYSTAMPPALLAGIAQALVLVQQEHWRRERLHTGIRAFRSSLQKSGFLLGIGDSPIVPIIIGDNETALRFSAALEDKGIAAVAIRPPTVPEGTARIRFSLSAAHTDKELRYAAVSIREVGLQLGVLG</sequence>
<dbReference type="PANTHER" id="PTHR13693:SF100">
    <property type="entry name" value="8-AMINO-7-OXONONANOATE SYNTHASE"/>
    <property type="match status" value="1"/>
</dbReference>
<dbReference type="InterPro" id="IPR015422">
    <property type="entry name" value="PyrdxlP-dep_Trfase_small"/>
</dbReference>
<dbReference type="EMBL" id="WTUZ01000022">
    <property type="protein sequence ID" value="MZQ84757.1"/>
    <property type="molecule type" value="Genomic_DNA"/>
</dbReference>
<dbReference type="PROSITE" id="PS00599">
    <property type="entry name" value="AA_TRANSFER_CLASS_2"/>
    <property type="match status" value="1"/>
</dbReference>
<keyword evidence="6 11" id="KW-0808">Transferase</keyword>
<evidence type="ECO:0000256" key="1">
    <source>
        <dbReference type="ARBA" id="ARBA00001933"/>
    </source>
</evidence>
<dbReference type="InterPro" id="IPR004723">
    <property type="entry name" value="AONS_Archaea/Proteobacteria"/>
</dbReference>
<evidence type="ECO:0000256" key="12">
    <source>
        <dbReference type="SAM" id="MobiDB-lite"/>
    </source>
</evidence>
<comment type="cofactor">
    <cofactor evidence="1 10 11">
        <name>pyridoxal 5'-phosphate</name>
        <dbReference type="ChEBI" id="CHEBI:597326"/>
    </cofactor>
</comment>
<feature type="modified residue" description="N6-(pyridoxal phosphate)lysine" evidence="10">
    <location>
        <position position="249"/>
    </location>
</feature>
<dbReference type="GO" id="GO:0030170">
    <property type="term" value="F:pyridoxal phosphate binding"/>
    <property type="evidence" value="ECO:0007669"/>
    <property type="project" value="InterPro"/>
</dbReference>
<evidence type="ECO:0000256" key="6">
    <source>
        <dbReference type="ARBA" id="ARBA00022679"/>
    </source>
</evidence>
<keyword evidence="14" id="KW-0012">Acyltransferase</keyword>
<comment type="pathway">
    <text evidence="3 11">Cofactor biosynthesis; biotin biosynthesis.</text>
</comment>
<dbReference type="NCBIfam" id="TIGR00858">
    <property type="entry name" value="bioF"/>
    <property type="match status" value="1"/>
</dbReference>
<dbReference type="InterPro" id="IPR001917">
    <property type="entry name" value="Aminotrans_II_pyridoxalP_BS"/>
</dbReference>
<dbReference type="Pfam" id="PF00155">
    <property type="entry name" value="Aminotran_1_2"/>
    <property type="match status" value="1"/>
</dbReference>
<protein>
    <recommendedName>
        <fullName evidence="11">8-amino-7-ketopelargonate synthase</fullName>
        <ecNumber evidence="11">2.3.1.47</ecNumber>
    </recommendedName>
</protein>
<reference evidence="14 15" key="1">
    <citation type="submission" date="2019-12" db="EMBL/GenBank/DDBJ databases">
        <title>Paenibacillus sp. nov. sp. isolated from soil.</title>
        <authorList>
            <person name="Kim J."/>
            <person name="Jeong S.E."/>
            <person name="Jung H.S."/>
            <person name="Jeon C.O."/>
        </authorList>
    </citation>
    <scope>NUCLEOTIDE SEQUENCE [LARGE SCALE GENOMIC DNA]</scope>
    <source>
        <strain evidence="14 15">5J-6</strain>
    </source>
</reference>
<evidence type="ECO:0000256" key="4">
    <source>
        <dbReference type="ARBA" id="ARBA00010008"/>
    </source>
</evidence>
<dbReference type="GO" id="GO:0009102">
    <property type="term" value="P:biotin biosynthetic process"/>
    <property type="evidence" value="ECO:0007669"/>
    <property type="project" value="UniProtKB-UniRule"/>
</dbReference>
<feature type="region of interest" description="Disordered" evidence="12">
    <location>
        <begin position="22"/>
        <end position="42"/>
    </location>
</feature>
<comment type="similarity">
    <text evidence="4 11">Belongs to the class-II pyridoxal-phosphate-dependent aminotransferase family. BioF subfamily.</text>
</comment>
<feature type="domain" description="Aminotransferase class I/classII large" evidence="13">
    <location>
        <begin position="50"/>
        <end position="391"/>
    </location>
</feature>
<dbReference type="InterPro" id="IPR004839">
    <property type="entry name" value="Aminotransferase_I/II_large"/>
</dbReference>
<accession>A0A6L8V3D2</accession>
<evidence type="ECO:0000256" key="9">
    <source>
        <dbReference type="ARBA" id="ARBA00047715"/>
    </source>
</evidence>
<dbReference type="Gene3D" id="3.40.640.10">
    <property type="entry name" value="Type I PLP-dependent aspartate aminotransferase-like (Major domain)"/>
    <property type="match status" value="1"/>
</dbReference>
<dbReference type="InterPro" id="IPR015421">
    <property type="entry name" value="PyrdxlP-dep_Trfase_major"/>
</dbReference>
<dbReference type="SUPFAM" id="SSF53383">
    <property type="entry name" value="PLP-dependent transferases"/>
    <property type="match status" value="1"/>
</dbReference>
<evidence type="ECO:0000256" key="10">
    <source>
        <dbReference type="PIRSR" id="PIRSR604723-51"/>
    </source>
</evidence>
<evidence type="ECO:0000256" key="7">
    <source>
        <dbReference type="ARBA" id="ARBA00022756"/>
    </source>
</evidence>
<keyword evidence="15" id="KW-1185">Reference proteome</keyword>
<dbReference type="AlphaFoldDB" id="A0A6L8V3D2"/>
<organism evidence="14 15">
    <name type="scientific">Paenibacillus silvestris</name>
    <dbReference type="NCBI Taxonomy" id="2606219"/>
    <lineage>
        <taxon>Bacteria</taxon>
        <taxon>Bacillati</taxon>
        <taxon>Bacillota</taxon>
        <taxon>Bacilli</taxon>
        <taxon>Bacillales</taxon>
        <taxon>Paenibacillaceae</taxon>
        <taxon>Paenibacillus</taxon>
    </lineage>
</organism>
<keyword evidence="8 10" id="KW-0663">Pyridoxal phosphate</keyword>
<evidence type="ECO:0000313" key="15">
    <source>
        <dbReference type="Proteomes" id="UP000481087"/>
    </source>
</evidence>
<comment type="subunit">
    <text evidence="5 11">Homodimer.</text>
</comment>
<dbReference type="UniPathway" id="UPA00078"/>
<keyword evidence="7" id="KW-0093">Biotin biosynthesis</keyword>
<evidence type="ECO:0000256" key="3">
    <source>
        <dbReference type="ARBA" id="ARBA00004746"/>
    </source>
</evidence>
<evidence type="ECO:0000313" key="14">
    <source>
        <dbReference type="EMBL" id="MZQ84757.1"/>
    </source>
</evidence>
<dbReference type="EC" id="2.3.1.47" evidence="11"/>
<gene>
    <name evidence="14" type="primary">bioF</name>
    <name evidence="14" type="ORF">GQF01_21855</name>
</gene>